<accession>A0A2R6S3T9</accession>
<dbReference type="AlphaFoldDB" id="A0A2R6S3T9"/>
<dbReference type="Proteomes" id="UP000186601">
    <property type="component" value="Unassembled WGS sequence"/>
</dbReference>
<comment type="caution">
    <text evidence="1">The sequence shown here is derived from an EMBL/GenBank/DDBJ whole genome shotgun (WGS) entry which is preliminary data.</text>
</comment>
<gene>
    <name evidence="1" type="ORF">PHLCEN_2v1223</name>
</gene>
<keyword evidence="2" id="KW-1185">Reference proteome</keyword>
<dbReference type="OrthoDB" id="2804425at2759"/>
<dbReference type="EMBL" id="MLYV02000091">
    <property type="protein sequence ID" value="PSS36932.1"/>
    <property type="molecule type" value="Genomic_DNA"/>
</dbReference>
<proteinExistence type="predicted"/>
<reference evidence="1 2" key="1">
    <citation type="submission" date="2018-02" db="EMBL/GenBank/DDBJ databases">
        <title>Genome sequence of the basidiomycete white-rot fungus Phlebia centrifuga.</title>
        <authorList>
            <person name="Granchi Z."/>
            <person name="Peng M."/>
            <person name="de Vries R.P."/>
            <person name="Hilden K."/>
            <person name="Makela M.R."/>
            <person name="Grigoriev I."/>
            <person name="Riley R."/>
        </authorList>
    </citation>
    <scope>NUCLEOTIDE SEQUENCE [LARGE SCALE GENOMIC DNA]</scope>
    <source>
        <strain evidence="1 2">FBCC195</strain>
    </source>
</reference>
<protein>
    <submittedName>
        <fullName evidence="1">Uncharacterized protein</fullName>
    </submittedName>
</protein>
<name>A0A2R6S3T9_9APHY</name>
<organism evidence="1 2">
    <name type="scientific">Hermanssonia centrifuga</name>
    <dbReference type="NCBI Taxonomy" id="98765"/>
    <lineage>
        <taxon>Eukaryota</taxon>
        <taxon>Fungi</taxon>
        <taxon>Dikarya</taxon>
        <taxon>Basidiomycota</taxon>
        <taxon>Agaricomycotina</taxon>
        <taxon>Agaricomycetes</taxon>
        <taxon>Polyporales</taxon>
        <taxon>Meruliaceae</taxon>
        <taxon>Hermanssonia</taxon>
    </lineage>
</organism>
<evidence type="ECO:0000313" key="1">
    <source>
        <dbReference type="EMBL" id="PSS36932.1"/>
    </source>
</evidence>
<evidence type="ECO:0000313" key="2">
    <source>
        <dbReference type="Proteomes" id="UP000186601"/>
    </source>
</evidence>
<sequence>MTHLFKGQPTIKPANNNNIIDNVTAENANATLDAAIAAKDVELDIAVPKQYSYWEGKMLDLQQGLMDDDRAIYLADLTIDICQRFEWVCFNKSSILCIKEVATAYHEEVKEYKKDPADNTPPDAPALAILCGVYCIDKEYFFMGPEKNWNPYKDFGGLEGSKATCLLSKAAESIFANDFYLQDKNVCTLVEMGHSDNGHKLNGIFVDSPDNHNLLKIHHVLFEVNVTPLHQSHLLTIAALYKLDEYEKIVTEEKLVANRANNLFITNEKSLEGWLVRRQQAKRAIKSMLTKYKVVALSAFEMMGAKIRSTKYNAALKGTNAQFHFMMAHWKIGKGDDRQLLADTCCGSDKH</sequence>